<organism evidence="8 9">
    <name type="scientific">Actinoplanes sichuanensis</name>
    <dbReference type="NCBI Taxonomy" id="512349"/>
    <lineage>
        <taxon>Bacteria</taxon>
        <taxon>Bacillati</taxon>
        <taxon>Actinomycetota</taxon>
        <taxon>Actinomycetes</taxon>
        <taxon>Micromonosporales</taxon>
        <taxon>Micromonosporaceae</taxon>
        <taxon>Actinoplanes</taxon>
    </lineage>
</organism>
<feature type="transmembrane region" description="Helical" evidence="6">
    <location>
        <begin position="73"/>
        <end position="95"/>
    </location>
</feature>
<feature type="region of interest" description="Disordered" evidence="5">
    <location>
        <begin position="170"/>
        <end position="234"/>
    </location>
</feature>
<evidence type="ECO:0000256" key="4">
    <source>
        <dbReference type="ARBA" id="ARBA00023136"/>
    </source>
</evidence>
<sequence>MYLSTACRVLLGAVFVAAALGKLSSRTRMRDFTESLRQLRLMPARTVASVAVALGLTEAAVPVLLIADGTAAAGFTVALGLLGVLTAGVAVALVRGTPAPCRCFGHRESPLSHWHLLRNGLLAGAAVIGLTGPAGNGTDPAGVLIAAVAGITAAVLIICLDDLIELFTAVPPPRHSPTTRTSDDVRNRRPGAPQRGHRPEPAADARRDQAPAHAHGHARGRRWQRRIAGLDSRR</sequence>
<dbReference type="RefSeq" id="WP_317786580.1">
    <property type="nucleotide sequence ID" value="NZ_AP028461.1"/>
</dbReference>
<feature type="domain" description="Methylamine utilisation protein MauE" evidence="7">
    <location>
        <begin position="2"/>
        <end position="131"/>
    </location>
</feature>
<keyword evidence="2 6" id="KW-0812">Transmembrane</keyword>
<reference evidence="9" key="1">
    <citation type="journal article" date="2019" name="Int. J. Syst. Evol. Microbiol.">
        <title>The Global Catalogue of Microorganisms (GCM) 10K type strain sequencing project: providing services to taxonomists for standard genome sequencing and annotation.</title>
        <authorList>
            <consortium name="The Broad Institute Genomics Platform"/>
            <consortium name="The Broad Institute Genome Sequencing Center for Infectious Disease"/>
            <person name="Wu L."/>
            <person name="Ma J."/>
        </authorList>
    </citation>
    <scope>NUCLEOTIDE SEQUENCE [LARGE SCALE GENOMIC DNA]</scope>
    <source>
        <strain evidence="9">CCM 7526</strain>
    </source>
</reference>
<name>A0ABW4A759_9ACTN</name>
<comment type="caution">
    <text evidence="8">The sequence shown here is derived from an EMBL/GenBank/DDBJ whole genome shotgun (WGS) entry which is preliminary data.</text>
</comment>
<evidence type="ECO:0000256" key="2">
    <source>
        <dbReference type="ARBA" id="ARBA00022692"/>
    </source>
</evidence>
<dbReference type="Pfam" id="PF07291">
    <property type="entry name" value="MauE"/>
    <property type="match status" value="1"/>
</dbReference>
<feature type="transmembrane region" description="Helical" evidence="6">
    <location>
        <begin position="116"/>
        <end position="135"/>
    </location>
</feature>
<feature type="compositionally biased region" description="Basic residues" evidence="5">
    <location>
        <begin position="214"/>
        <end position="225"/>
    </location>
</feature>
<evidence type="ECO:0000259" key="7">
    <source>
        <dbReference type="Pfam" id="PF07291"/>
    </source>
</evidence>
<evidence type="ECO:0000256" key="5">
    <source>
        <dbReference type="SAM" id="MobiDB-lite"/>
    </source>
</evidence>
<keyword evidence="4 6" id="KW-0472">Membrane</keyword>
<feature type="compositionally biased region" description="Basic and acidic residues" evidence="5">
    <location>
        <begin position="197"/>
        <end position="210"/>
    </location>
</feature>
<protein>
    <submittedName>
        <fullName evidence="8">MauE/DoxX family redox-associated membrane protein</fullName>
    </submittedName>
</protein>
<dbReference type="InterPro" id="IPR009908">
    <property type="entry name" value="Methylamine_util_MauE"/>
</dbReference>
<evidence type="ECO:0000313" key="9">
    <source>
        <dbReference type="Proteomes" id="UP001597183"/>
    </source>
</evidence>
<evidence type="ECO:0000313" key="8">
    <source>
        <dbReference type="EMBL" id="MFD1366138.1"/>
    </source>
</evidence>
<dbReference type="Proteomes" id="UP001597183">
    <property type="component" value="Unassembled WGS sequence"/>
</dbReference>
<keyword evidence="3 6" id="KW-1133">Transmembrane helix</keyword>
<proteinExistence type="predicted"/>
<evidence type="ECO:0000256" key="3">
    <source>
        <dbReference type="ARBA" id="ARBA00022989"/>
    </source>
</evidence>
<accession>A0ABW4A759</accession>
<dbReference type="EMBL" id="JBHTMK010000016">
    <property type="protein sequence ID" value="MFD1366138.1"/>
    <property type="molecule type" value="Genomic_DNA"/>
</dbReference>
<evidence type="ECO:0000256" key="1">
    <source>
        <dbReference type="ARBA" id="ARBA00004141"/>
    </source>
</evidence>
<keyword evidence="9" id="KW-1185">Reference proteome</keyword>
<feature type="transmembrane region" description="Helical" evidence="6">
    <location>
        <begin position="141"/>
        <end position="160"/>
    </location>
</feature>
<comment type="subcellular location">
    <subcellularLocation>
        <location evidence="1">Membrane</location>
        <topology evidence="1">Multi-pass membrane protein</topology>
    </subcellularLocation>
</comment>
<gene>
    <name evidence="8" type="ORF">ACFQ5G_12360</name>
</gene>
<feature type="transmembrane region" description="Helical" evidence="6">
    <location>
        <begin position="6"/>
        <end position="25"/>
    </location>
</feature>
<feature type="transmembrane region" description="Helical" evidence="6">
    <location>
        <begin position="46"/>
        <end position="67"/>
    </location>
</feature>
<evidence type="ECO:0000256" key="6">
    <source>
        <dbReference type="SAM" id="Phobius"/>
    </source>
</evidence>